<sequence>MRSPWHHEPRKFLTEQQAAKLFLERGGVCSQCGRKLMPADDWIVEHALALENGGTNDWSNLTLTCAWCKPKKDAHDHATAGHGRRMAAKHIISKSMRKKSALSKKPGTKFNWAAGRYERQEDES</sequence>
<dbReference type="STRING" id="582899.Hden_0122"/>
<evidence type="ECO:0000259" key="1">
    <source>
        <dbReference type="Pfam" id="PF01844"/>
    </source>
</evidence>
<gene>
    <name evidence="2" type="ordered locus">Hden_0122</name>
    <name evidence="3" type="ordered locus">Hden_1542</name>
</gene>
<evidence type="ECO:0000313" key="3">
    <source>
        <dbReference type="EMBL" id="ADJ23354.1"/>
    </source>
</evidence>
<name>D8JQ28_HYPDA</name>
<dbReference type="Pfam" id="PF01844">
    <property type="entry name" value="HNH"/>
    <property type="match status" value="1"/>
</dbReference>
<dbReference type="InterPro" id="IPR003615">
    <property type="entry name" value="HNH_nuc"/>
</dbReference>
<dbReference type="GO" id="GO:0004519">
    <property type="term" value="F:endonuclease activity"/>
    <property type="evidence" value="ECO:0007669"/>
    <property type="project" value="UniProtKB-KW"/>
</dbReference>
<proteinExistence type="predicted"/>
<dbReference type="GO" id="GO:0003676">
    <property type="term" value="F:nucleic acid binding"/>
    <property type="evidence" value="ECO:0007669"/>
    <property type="project" value="InterPro"/>
</dbReference>
<dbReference type="RefSeq" id="WP_013214168.1">
    <property type="nucleotide sequence ID" value="NC_014313.1"/>
</dbReference>
<keyword evidence="2" id="KW-0255">Endonuclease</keyword>
<evidence type="ECO:0000313" key="2">
    <source>
        <dbReference type="EMBL" id="ADJ21949.1"/>
    </source>
</evidence>
<reference evidence="4" key="2">
    <citation type="journal article" date="2011" name="J. Bacteriol.">
        <title>Genome sequences of eight morphologically diverse alphaproteobacteria.</title>
        <authorList>
            <consortium name="US DOE Joint Genome Institute"/>
            <person name="Brown P.J."/>
            <person name="Kysela D.T."/>
            <person name="Buechlein A."/>
            <person name="Hemmerich C."/>
            <person name="Brun Y.V."/>
        </authorList>
    </citation>
    <scope>NUCLEOTIDE SEQUENCE [LARGE SCALE GENOMIC DNA]</scope>
    <source>
        <strain evidence="4">ATCC 51888 / DSM 1869 / NCIB 11706 / TK 0415</strain>
    </source>
</reference>
<evidence type="ECO:0000313" key="4">
    <source>
        <dbReference type="Proteomes" id="UP000002033"/>
    </source>
</evidence>
<feature type="domain" description="HNH" evidence="1">
    <location>
        <begin position="29"/>
        <end position="69"/>
    </location>
</feature>
<dbReference type="InterPro" id="IPR002711">
    <property type="entry name" value="HNH"/>
</dbReference>
<dbReference type="KEGG" id="hdn:Hden_1542"/>
<keyword evidence="2" id="KW-0378">Hydrolase</keyword>
<dbReference type="CDD" id="cd00085">
    <property type="entry name" value="HNHc"/>
    <property type="match status" value="1"/>
</dbReference>
<organism evidence="2 4">
    <name type="scientific">Hyphomicrobium denitrificans (strain ATCC 51888 / DSM 1869 / NCIMB 11706 / TK 0415)</name>
    <dbReference type="NCBI Taxonomy" id="582899"/>
    <lineage>
        <taxon>Bacteria</taxon>
        <taxon>Pseudomonadati</taxon>
        <taxon>Pseudomonadota</taxon>
        <taxon>Alphaproteobacteria</taxon>
        <taxon>Hyphomicrobiales</taxon>
        <taxon>Hyphomicrobiaceae</taxon>
        <taxon>Hyphomicrobium</taxon>
    </lineage>
</organism>
<dbReference type="AlphaFoldDB" id="D8JQ28"/>
<dbReference type="Gene3D" id="1.10.30.50">
    <property type="match status" value="1"/>
</dbReference>
<keyword evidence="2" id="KW-0540">Nuclease</keyword>
<accession>D8JQ28</accession>
<dbReference type="Proteomes" id="UP000002033">
    <property type="component" value="Chromosome"/>
</dbReference>
<dbReference type="GO" id="GO:0008270">
    <property type="term" value="F:zinc ion binding"/>
    <property type="evidence" value="ECO:0007669"/>
    <property type="project" value="InterPro"/>
</dbReference>
<dbReference type="HOGENOM" id="CLU_2000794_0_0_5"/>
<keyword evidence="4" id="KW-1185">Reference proteome</keyword>
<reference evidence="2" key="1">
    <citation type="submission" date="2010-06" db="EMBL/GenBank/DDBJ databases">
        <title>Complete sequence of Hyphomicrobium denitrificans ATCC 51888.</title>
        <authorList>
            <consortium name="US DOE Joint Genome Institute"/>
            <person name="Lucas S."/>
            <person name="Copeland A."/>
            <person name="Lapidus A."/>
            <person name="Cheng J.-F."/>
            <person name="Bruce D."/>
            <person name="Goodwin L."/>
            <person name="Pitluck S."/>
            <person name="Held B."/>
            <person name="Detter J.C."/>
            <person name="Han C."/>
            <person name="Tapia R."/>
            <person name="Land M."/>
            <person name="Hauser L."/>
            <person name="Kyrpides N."/>
            <person name="Ivanova N."/>
            <person name="Brown P.J.B."/>
            <person name="Brun Y.V."/>
            <person name="Woyke T."/>
        </authorList>
    </citation>
    <scope>NUCLEOTIDE SEQUENCE</scope>
    <source>
        <strain evidence="2">ATCC 51888</strain>
    </source>
</reference>
<dbReference type="KEGG" id="hdn:Hden_0122"/>
<protein>
    <submittedName>
        <fullName evidence="2">HNH endonuclease</fullName>
    </submittedName>
</protein>
<dbReference type="EMBL" id="CP002083">
    <property type="protein sequence ID" value="ADJ21949.1"/>
    <property type="molecule type" value="Genomic_DNA"/>
</dbReference>
<dbReference type="EMBL" id="CP002083">
    <property type="protein sequence ID" value="ADJ23354.1"/>
    <property type="molecule type" value="Genomic_DNA"/>
</dbReference>